<comment type="caution">
    <text evidence="1">The sequence shown here is derived from an EMBL/GenBank/DDBJ whole genome shotgun (WGS) entry which is preliminary data.</text>
</comment>
<reference evidence="1 2" key="1">
    <citation type="submission" date="2020-02" db="EMBL/GenBank/DDBJ databases">
        <title>A chromosome-scale genome assembly of the black bullhead catfish (Ameiurus melas).</title>
        <authorList>
            <person name="Wen M."/>
            <person name="Zham M."/>
            <person name="Cabau C."/>
            <person name="Klopp C."/>
            <person name="Donnadieu C."/>
            <person name="Roques C."/>
            <person name="Bouchez O."/>
            <person name="Lampietro C."/>
            <person name="Jouanno E."/>
            <person name="Herpin A."/>
            <person name="Louis A."/>
            <person name="Berthelot C."/>
            <person name="Parey E."/>
            <person name="Roest-Crollius H."/>
            <person name="Braasch I."/>
            <person name="Postlethwait J."/>
            <person name="Robinson-Rechavi M."/>
            <person name="Echchiki A."/>
            <person name="Begum T."/>
            <person name="Montfort J."/>
            <person name="Schartl M."/>
            <person name="Bobe J."/>
            <person name="Guiguen Y."/>
        </authorList>
    </citation>
    <scope>NUCLEOTIDE SEQUENCE [LARGE SCALE GENOMIC DNA]</scope>
    <source>
        <strain evidence="1">M_S1</strain>
        <tissue evidence="1">Blood</tissue>
    </source>
</reference>
<dbReference type="GO" id="GO:0045087">
    <property type="term" value="P:innate immune response"/>
    <property type="evidence" value="ECO:0007669"/>
    <property type="project" value="TreeGrafter"/>
</dbReference>
<dbReference type="AlphaFoldDB" id="A0A7J5ZLA1"/>
<proteinExistence type="predicted"/>
<dbReference type="OrthoDB" id="301415at2759"/>
<keyword evidence="2" id="KW-1185">Reference proteome</keyword>
<organism evidence="1 2">
    <name type="scientific">Ameiurus melas</name>
    <name type="common">Black bullhead</name>
    <name type="synonym">Silurus melas</name>
    <dbReference type="NCBI Taxonomy" id="219545"/>
    <lineage>
        <taxon>Eukaryota</taxon>
        <taxon>Metazoa</taxon>
        <taxon>Chordata</taxon>
        <taxon>Craniata</taxon>
        <taxon>Vertebrata</taxon>
        <taxon>Euteleostomi</taxon>
        <taxon>Actinopterygii</taxon>
        <taxon>Neopterygii</taxon>
        <taxon>Teleostei</taxon>
        <taxon>Ostariophysi</taxon>
        <taxon>Siluriformes</taxon>
        <taxon>Ictaluridae</taxon>
        <taxon>Ameiurus</taxon>
    </lineage>
</organism>
<name>A0A7J5ZLA1_AMEME</name>
<dbReference type="PANTHER" id="PTHR46747:SF1">
    <property type="entry name" value="ALPHA-PROTEIN KINASE 1"/>
    <property type="match status" value="1"/>
</dbReference>
<dbReference type="GO" id="GO:0048029">
    <property type="term" value="F:monosaccharide binding"/>
    <property type="evidence" value="ECO:0007669"/>
    <property type="project" value="TreeGrafter"/>
</dbReference>
<dbReference type="Proteomes" id="UP000593565">
    <property type="component" value="Unassembled WGS sequence"/>
</dbReference>
<dbReference type="GO" id="GO:0002753">
    <property type="term" value="P:cytoplasmic pattern recognition receptor signaling pathway"/>
    <property type="evidence" value="ECO:0007669"/>
    <property type="project" value="TreeGrafter"/>
</dbReference>
<evidence type="ECO:0000313" key="2">
    <source>
        <dbReference type="Proteomes" id="UP000593565"/>
    </source>
</evidence>
<evidence type="ECO:0000313" key="1">
    <source>
        <dbReference type="EMBL" id="KAF4071415.1"/>
    </source>
</evidence>
<dbReference type="GO" id="GO:0004674">
    <property type="term" value="F:protein serine/threonine kinase activity"/>
    <property type="evidence" value="ECO:0007669"/>
    <property type="project" value="InterPro"/>
</dbReference>
<dbReference type="PANTHER" id="PTHR46747">
    <property type="entry name" value="ALPHA-PROTEIN KINASE 1"/>
    <property type="match status" value="1"/>
</dbReference>
<gene>
    <name evidence="1" type="ORF">AMELA_G00272790</name>
</gene>
<sequence length="112" mass="12903">MNALELAAQLEECLHLARRDVTAADKMMFKNARGMLSAEMNTLLQEAVDMKWPFVEEKWQYKRSVASEDKVNTTELIGRHLPQLMVLLRASIMAAEPAWAMSVIFLLDRFLY</sequence>
<protein>
    <submittedName>
        <fullName evidence="1">Uncharacterized protein</fullName>
    </submittedName>
</protein>
<dbReference type="GO" id="GO:0005929">
    <property type="term" value="C:cilium"/>
    <property type="evidence" value="ECO:0007669"/>
    <property type="project" value="TreeGrafter"/>
</dbReference>
<dbReference type="InterPro" id="IPR043529">
    <property type="entry name" value="ALPK1"/>
</dbReference>
<dbReference type="EMBL" id="JAAGNN010000027">
    <property type="protein sequence ID" value="KAF4071415.1"/>
    <property type="molecule type" value="Genomic_DNA"/>
</dbReference>
<accession>A0A7J5ZLA1</accession>